<dbReference type="AlphaFoldDB" id="A0ABD0YJ33"/>
<dbReference type="Pfam" id="PF00078">
    <property type="entry name" value="RVT_1"/>
    <property type="match status" value="1"/>
</dbReference>
<evidence type="ECO:0000313" key="3">
    <source>
        <dbReference type="Proteomes" id="UP001558652"/>
    </source>
</evidence>
<protein>
    <recommendedName>
        <fullName evidence="1">Reverse transcriptase domain-containing protein</fullName>
    </recommendedName>
</protein>
<organism evidence="2 3">
    <name type="scientific">Ranatra chinensis</name>
    <dbReference type="NCBI Taxonomy" id="642074"/>
    <lineage>
        <taxon>Eukaryota</taxon>
        <taxon>Metazoa</taxon>
        <taxon>Ecdysozoa</taxon>
        <taxon>Arthropoda</taxon>
        <taxon>Hexapoda</taxon>
        <taxon>Insecta</taxon>
        <taxon>Pterygota</taxon>
        <taxon>Neoptera</taxon>
        <taxon>Paraneoptera</taxon>
        <taxon>Hemiptera</taxon>
        <taxon>Heteroptera</taxon>
        <taxon>Panheteroptera</taxon>
        <taxon>Nepomorpha</taxon>
        <taxon>Nepidae</taxon>
        <taxon>Ranatrinae</taxon>
        <taxon>Ranatra</taxon>
    </lineage>
</organism>
<dbReference type="Proteomes" id="UP001558652">
    <property type="component" value="Unassembled WGS sequence"/>
</dbReference>
<proteinExistence type="predicted"/>
<dbReference type="InterPro" id="IPR000477">
    <property type="entry name" value="RT_dom"/>
</dbReference>
<keyword evidence="3" id="KW-1185">Reference proteome</keyword>
<evidence type="ECO:0000313" key="2">
    <source>
        <dbReference type="EMBL" id="KAL1131169.1"/>
    </source>
</evidence>
<dbReference type="EMBL" id="JBFDAA010000007">
    <property type="protein sequence ID" value="KAL1131169.1"/>
    <property type="molecule type" value="Genomic_DNA"/>
</dbReference>
<sequence>MFEKNTKQQTRRFVAILSMDKVLSQRSVSPTVKGDRRGAQLEYPTPWTILMLTRLKMYKDLNHIFGCTDTPNHRMAPPNKANGAIRVHYSYVKPNIRGTVLGPLLYLVYSADIPTQTSTHMATFADDICILSSHSDPNSVSFSLQNHLNRPELWCKQWRIKINQSKSVHVTFSLRRQECPPITLDNVPIPPANHFLKLTMDLDCGFATQNEDLPNKPRIADRWSARPQQRSTNSLGVMTFHN</sequence>
<evidence type="ECO:0000259" key="1">
    <source>
        <dbReference type="Pfam" id="PF00078"/>
    </source>
</evidence>
<comment type="caution">
    <text evidence="2">The sequence shown here is derived from an EMBL/GenBank/DDBJ whole genome shotgun (WGS) entry which is preliminary data.</text>
</comment>
<gene>
    <name evidence="2" type="ORF">AAG570_012405</name>
</gene>
<feature type="domain" description="Reverse transcriptase" evidence="1">
    <location>
        <begin position="98"/>
        <end position="189"/>
    </location>
</feature>
<name>A0ABD0YJ33_9HEMI</name>
<accession>A0ABD0YJ33</accession>
<reference evidence="2 3" key="1">
    <citation type="submission" date="2024-07" db="EMBL/GenBank/DDBJ databases">
        <title>Chromosome-level genome assembly of the water stick insect Ranatra chinensis (Heteroptera: Nepidae).</title>
        <authorList>
            <person name="Liu X."/>
        </authorList>
    </citation>
    <scope>NUCLEOTIDE SEQUENCE [LARGE SCALE GENOMIC DNA]</scope>
    <source>
        <strain evidence="2">Cailab_2021Rc</strain>
        <tissue evidence="2">Muscle</tissue>
    </source>
</reference>